<dbReference type="GO" id="GO:0016020">
    <property type="term" value="C:membrane"/>
    <property type="evidence" value="ECO:0007669"/>
    <property type="project" value="TreeGrafter"/>
</dbReference>
<feature type="compositionally biased region" description="Pro residues" evidence="1">
    <location>
        <begin position="219"/>
        <end position="232"/>
    </location>
</feature>
<dbReference type="PANTHER" id="PTHR15446">
    <property type="entry name" value="UROPLAKIN III"/>
    <property type="match status" value="1"/>
</dbReference>
<dbReference type="PANTHER" id="PTHR15446:SF2">
    <property type="entry name" value="UROPLAKIN-3B-LIKE PROTEIN 1-RELATED"/>
    <property type="match status" value="1"/>
</dbReference>
<feature type="transmembrane region" description="Helical" evidence="2">
    <location>
        <begin position="15"/>
        <end position="41"/>
    </location>
</feature>
<proteinExistence type="predicted"/>
<reference evidence="3" key="3">
    <citation type="submission" date="2025-09" db="UniProtKB">
        <authorList>
            <consortium name="Ensembl"/>
        </authorList>
    </citation>
    <scope>IDENTIFICATION</scope>
</reference>
<evidence type="ECO:0000256" key="1">
    <source>
        <dbReference type="SAM" id="MobiDB-lite"/>
    </source>
</evidence>
<evidence type="ECO:0000256" key="2">
    <source>
        <dbReference type="SAM" id="Phobius"/>
    </source>
</evidence>
<name>A0A4W2BLJ1_BOBOX</name>
<evidence type="ECO:0000313" key="3">
    <source>
        <dbReference type="Ensembl" id="ENSBIXP00000000742.1"/>
    </source>
</evidence>
<accession>A0A4W2BLJ1</accession>
<feature type="transmembrane region" description="Helical" evidence="2">
    <location>
        <begin position="290"/>
        <end position="317"/>
    </location>
</feature>
<sequence>MLRTDPWTDRRLDGWTLVLAMGLGRGQSPLLMALLLLLACLQMGMSLERISYVPQLSSATLAGRLTQSTFTLEQPRGQFSHPSISDSDAIWLVVAHSNATPKFTAPQKVEDTPVPADFPQRGYYLTLRASRALYPGGPPSNQLRVLRVGNDTRCSPRTRGCNRPLPGPGPYRVKFLVMSDRGPMAETEWSSETRLQQGMRPGVQGQQEAWGWAGRNGPAPSPSEPLSQPVPPPHSFPAGLGGCWSGGCSRSLFSGRISFLPSCPTHLWHPLASSAEVLQAAPGPQTAGTVVIIAILSVLLAVLLAALLALLIFTWYVDRVEAPLGGWGP</sequence>
<organism evidence="3 4">
    <name type="scientific">Bos indicus x Bos taurus</name>
    <name type="common">Hybrid cattle</name>
    <dbReference type="NCBI Taxonomy" id="30522"/>
    <lineage>
        <taxon>Eukaryota</taxon>
        <taxon>Metazoa</taxon>
        <taxon>Chordata</taxon>
        <taxon>Craniata</taxon>
        <taxon>Vertebrata</taxon>
        <taxon>Euteleostomi</taxon>
        <taxon>Mammalia</taxon>
        <taxon>Eutheria</taxon>
        <taxon>Laurasiatheria</taxon>
        <taxon>Artiodactyla</taxon>
        <taxon>Ruminantia</taxon>
        <taxon>Pecora</taxon>
        <taxon>Bovidae</taxon>
        <taxon>Bovinae</taxon>
        <taxon>Bos</taxon>
    </lineage>
</organism>
<dbReference type="Proteomes" id="UP000314981">
    <property type="component" value="Chromosome 25"/>
</dbReference>
<dbReference type="AlphaFoldDB" id="A0A4W2BLJ1"/>
<dbReference type="STRING" id="30522.A0A4W2BLJ1"/>
<protein>
    <submittedName>
        <fullName evidence="3">Uroplakin 3B like 2</fullName>
    </submittedName>
</protein>
<keyword evidence="2" id="KW-1133">Transmembrane helix</keyword>
<keyword evidence="2" id="KW-0812">Transmembrane</keyword>
<dbReference type="Ensembl" id="ENSBIXT00000015545.1">
    <property type="protein sequence ID" value="ENSBIXP00000000742.1"/>
    <property type="gene ID" value="ENSBIXG00000029431.1"/>
</dbReference>
<gene>
    <name evidence="3" type="primary">UPK3BL2</name>
</gene>
<reference evidence="3" key="2">
    <citation type="submission" date="2025-08" db="UniProtKB">
        <authorList>
            <consortium name="Ensembl"/>
        </authorList>
    </citation>
    <scope>IDENTIFICATION</scope>
</reference>
<keyword evidence="4" id="KW-1185">Reference proteome</keyword>
<reference evidence="3 4" key="1">
    <citation type="submission" date="2018-11" db="EMBL/GenBank/DDBJ databases">
        <title>Haplotype-resolved cattle genomes.</title>
        <authorList>
            <person name="Low W.Y."/>
            <person name="Tearle R."/>
            <person name="Bickhart D.M."/>
            <person name="Rosen B.D."/>
            <person name="Koren S."/>
            <person name="Rhie A."/>
            <person name="Hiendleder S."/>
            <person name="Phillippy A.M."/>
            <person name="Smith T.P.L."/>
            <person name="Williams J.L."/>
        </authorList>
    </citation>
    <scope>NUCLEOTIDE SEQUENCE [LARGE SCALE GENOMIC DNA]</scope>
</reference>
<feature type="region of interest" description="Disordered" evidence="1">
    <location>
        <begin position="186"/>
        <end position="232"/>
    </location>
</feature>
<evidence type="ECO:0000313" key="4">
    <source>
        <dbReference type="Proteomes" id="UP000314981"/>
    </source>
</evidence>
<keyword evidence="2" id="KW-0472">Membrane</keyword>
<dbReference type="InterPro" id="IPR024831">
    <property type="entry name" value="Uroplakin-3"/>
</dbReference>